<comment type="catalytic activity">
    <reaction evidence="9">
        <text>NAD(+) + NADPH + H(+)(in) = NADH + NADP(+) + H(+)(out)</text>
        <dbReference type="Rhea" id="RHEA:47992"/>
        <dbReference type="ChEBI" id="CHEBI:15378"/>
        <dbReference type="ChEBI" id="CHEBI:57540"/>
        <dbReference type="ChEBI" id="CHEBI:57783"/>
        <dbReference type="ChEBI" id="CHEBI:57945"/>
        <dbReference type="ChEBI" id="CHEBI:58349"/>
        <dbReference type="EC" id="7.1.1.1"/>
    </reaction>
</comment>
<dbReference type="AlphaFoldDB" id="A0A1Y6CEN1"/>
<evidence type="ECO:0000256" key="5">
    <source>
        <dbReference type="ARBA" id="ARBA00022967"/>
    </source>
</evidence>
<evidence type="ECO:0000313" key="12">
    <source>
        <dbReference type="Proteomes" id="UP000192920"/>
    </source>
</evidence>
<gene>
    <name evidence="11" type="ORF">SAMN02745746_04048</name>
</gene>
<dbReference type="RefSeq" id="WP_085277979.1">
    <property type="nucleotide sequence ID" value="NZ_FXAG01000039.1"/>
</dbReference>
<evidence type="ECO:0000256" key="3">
    <source>
        <dbReference type="ARBA" id="ARBA00022692"/>
    </source>
</evidence>
<accession>A0A1Y6CEN1</accession>
<dbReference type="Gene3D" id="3.40.50.1220">
    <property type="entry name" value="TPP-binding domain"/>
    <property type="match status" value="1"/>
</dbReference>
<dbReference type="EMBL" id="FXAG01000039">
    <property type="protein sequence ID" value="SMF57389.1"/>
    <property type="molecule type" value="Genomic_DNA"/>
</dbReference>
<evidence type="ECO:0000256" key="8">
    <source>
        <dbReference type="ARBA" id="ARBA00023136"/>
    </source>
</evidence>
<sequence>MNGFCPHSPTRLPVAKRNGMFKTTRPDDMLAHALKSVMAQVPRLDPALIGDVIVGCAIPEAEQGMNVARIGLLLAGLPQSVPGLTINRLCSSGRQAVAQAADQIRLGTADVMLVIGANDVVNPTAQKDKASPIYGMPILEAHKARTVIVVKRSMNAGYAGLDNELFNMDKTMMVFGDAKKVVEDLVKSVAH</sequence>
<keyword evidence="12" id="KW-1185">Reference proteome</keyword>
<dbReference type="EC" id="7.1.1.1" evidence="2"/>
<dbReference type="GO" id="GO:0016020">
    <property type="term" value="C:membrane"/>
    <property type="evidence" value="ECO:0007669"/>
    <property type="project" value="UniProtKB-SubCell"/>
</dbReference>
<reference evidence="12" key="1">
    <citation type="submission" date="2017-04" db="EMBL/GenBank/DDBJ databases">
        <authorList>
            <person name="Varghese N."/>
            <person name="Submissions S."/>
        </authorList>
    </citation>
    <scope>NUCLEOTIDE SEQUENCE [LARGE SCALE GENOMIC DNA]</scope>
    <source>
        <strain evidence="12">DSM 22618</strain>
    </source>
</reference>
<dbReference type="SUPFAM" id="SSF53901">
    <property type="entry name" value="Thiolase-like"/>
    <property type="match status" value="1"/>
</dbReference>
<keyword evidence="3" id="KW-0812">Transmembrane</keyword>
<keyword evidence="8" id="KW-0472">Membrane</keyword>
<proteinExistence type="predicted"/>
<evidence type="ECO:0000256" key="1">
    <source>
        <dbReference type="ARBA" id="ARBA00004141"/>
    </source>
</evidence>
<name>A0A1Y6CEN1_9NEIS</name>
<dbReference type="InterPro" id="IPR034300">
    <property type="entry name" value="PNTB-like"/>
</dbReference>
<organism evidence="11 12">
    <name type="scientific">Pseudogulbenkiania subflava DSM 22618</name>
    <dbReference type="NCBI Taxonomy" id="1123014"/>
    <lineage>
        <taxon>Bacteria</taxon>
        <taxon>Pseudomonadati</taxon>
        <taxon>Pseudomonadota</taxon>
        <taxon>Betaproteobacteria</taxon>
        <taxon>Neisseriales</taxon>
        <taxon>Chromobacteriaceae</taxon>
        <taxon>Pseudogulbenkiania</taxon>
    </lineage>
</organism>
<keyword evidence="7" id="KW-0520">NAD</keyword>
<evidence type="ECO:0000256" key="4">
    <source>
        <dbReference type="ARBA" id="ARBA00022857"/>
    </source>
</evidence>
<protein>
    <recommendedName>
        <fullName evidence="2">proton-translocating NAD(P)(+) transhydrogenase</fullName>
        <ecNumber evidence="2">7.1.1.1</ecNumber>
    </recommendedName>
</protein>
<dbReference type="Pfam" id="PF02233">
    <property type="entry name" value="PNTB"/>
    <property type="match status" value="1"/>
</dbReference>
<evidence type="ECO:0000256" key="7">
    <source>
        <dbReference type="ARBA" id="ARBA00023027"/>
    </source>
</evidence>
<keyword evidence="6" id="KW-1133">Transmembrane helix</keyword>
<dbReference type="PANTHER" id="PTHR44758">
    <property type="entry name" value="NAD(P) TRANSHYDROGENASE SUBUNIT BETA"/>
    <property type="match status" value="1"/>
</dbReference>
<comment type="subcellular location">
    <subcellularLocation>
        <location evidence="1">Membrane</location>
        <topology evidence="1">Multi-pass membrane protein</topology>
    </subcellularLocation>
</comment>
<dbReference type="PANTHER" id="PTHR44758:SF1">
    <property type="entry name" value="NAD(P) TRANSHYDROGENASE SUBUNIT BETA"/>
    <property type="match status" value="1"/>
</dbReference>
<evidence type="ECO:0000256" key="9">
    <source>
        <dbReference type="ARBA" id="ARBA00048202"/>
    </source>
</evidence>
<evidence type="ECO:0000313" key="11">
    <source>
        <dbReference type="EMBL" id="SMF57389.1"/>
    </source>
</evidence>
<dbReference type="InterPro" id="IPR016039">
    <property type="entry name" value="Thiolase-like"/>
</dbReference>
<evidence type="ECO:0000256" key="2">
    <source>
        <dbReference type="ARBA" id="ARBA00012943"/>
    </source>
</evidence>
<keyword evidence="4" id="KW-0521">NADP</keyword>
<dbReference type="GO" id="GO:0016747">
    <property type="term" value="F:acyltransferase activity, transferring groups other than amino-acyl groups"/>
    <property type="evidence" value="ECO:0007669"/>
    <property type="project" value="InterPro"/>
</dbReference>
<keyword evidence="5" id="KW-1278">Translocase</keyword>
<dbReference type="STRING" id="1123014.SAMN02745746_04048"/>
<feature type="domain" description="NADP transhydrogenase beta-like" evidence="10">
    <location>
        <begin position="106"/>
        <end position="187"/>
    </location>
</feature>
<dbReference type="Proteomes" id="UP000192920">
    <property type="component" value="Unassembled WGS sequence"/>
</dbReference>
<dbReference type="SUPFAM" id="SSF52467">
    <property type="entry name" value="DHS-like NAD/FAD-binding domain"/>
    <property type="match status" value="1"/>
</dbReference>
<evidence type="ECO:0000256" key="6">
    <source>
        <dbReference type="ARBA" id="ARBA00022989"/>
    </source>
</evidence>
<dbReference type="GO" id="GO:0008750">
    <property type="term" value="F:proton-translocating NAD(P)+ transhydrogenase activity"/>
    <property type="evidence" value="ECO:0007669"/>
    <property type="project" value="UniProtKB-EC"/>
</dbReference>
<evidence type="ECO:0000259" key="10">
    <source>
        <dbReference type="Pfam" id="PF02233"/>
    </source>
</evidence>
<dbReference type="InterPro" id="IPR029035">
    <property type="entry name" value="DHS-like_NAD/FAD-binding_dom"/>
</dbReference>